<name>A0AAU7T6A7_9ACTN</name>
<dbReference type="InterPro" id="IPR013249">
    <property type="entry name" value="RNA_pol_sigma70_r4_t2"/>
</dbReference>
<dbReference type="SUPFAM" id="SSF88946">
    <property type="entry name" value="Sigma2 domain of RNA polymerase sigma factors"/>
    <property type="match status" value="1"/>
</dbReference>
<protein>
    <recommendedName>
        <fullName evidence="7">RNA polymerase sigma factor</fullName>
    </recommendedName>
</protein>
<dbReference type="InterPro" id="IPR013324">
    <property type="entry name" value="RNA_pol_sigma_r3/r4-like"/>
</dbReference>
<dbReference type="Pfam" id="PF04542">
    <property type="entry name" value="Sigma70_r2"/>
    <property type="match status" value="1"/>
</dbReference>
<dbReference type="Gene3D" id="1.10.1740.10">
    <property type="match status" value="1"/>
</dbReference>
<evidence type="ECO:0000256" key="7">
    <source>
        <dbReference type="RuleBase" id="RU000716"/>
    </source>
</evidence>
<organism evidence="11">
    <name type="scientific">Kribbella sp. HUAS MG21</name>
    <dbReference type="NCBI Taxonomy" id="3160966"/>
    <lineage>
        <taxon>Bacteria</taxon>
        <taxon>Bacillati</taxon>
        <taxon>Actinomycetota</taxon>
        <taxon>Actinomycetes</taxon>
        <taxon>Propionibacteriales</taxon>
        <taxon>Kribbellaceae</taxon>
        <taxon>Kribbella</taxon>
    </lineage>
</organism>
<dbReference type="Pfam" id="PF12680">
    <property type="entry name" value="SnoaL_2"/>
    <property type="match status" value="1"/>
</dbReference>
<dbReference type="NCBIfam" id="TIGR02960">
    <property type="entry name" value="SigX5"/>
    <property type="match status" value="1"/>
</dbReference>
<dbReference type="SUPFAM" id="SSF88659">
    <property type="entry name" value="Sigma3 and sigma4 domains of RNA polymerase sigma factors"/>
    <property type="match status" value="1"/>
</dbReference>
<keyword evidence="6 7" id="KW-0804">Transcription</keyword>
<dbReference type="NCBIfam" id="TIGR02937">
    <property type="entry name" value="sigma70-ECF"/>
    <property type="match status" value="1"/>
</dbReference>
<dbReference type="InterPro" id="IPR007627">
    <property type="entry name" value="RNA_pol_sigma70_r2"/>
</dbReference>
<dbReference type="SUPFAM" id="SSF54427">
    <property type="entry name" value="NTF2-like"/>
    <property type="match status" value="1"/>
</dbReference>
<evidence type="ECO:0000313" key="11">
    <source>
        <dbReference type="EMBL" id="XBV22343.1"/>
    </source>
</evidence>
<dbReference type="GO" id="GO:0006352">
    <property type="term" value="P:DNA-templated transcription initiation"/>
    <property type="evidence" value="ECO:0007669"/>
    <property type="project" value="InterPro"/>
</dbReference>
<proteinExistence type="inferred from homology"/>
<dbReference type="PANTHER" id="PTHR43133">
    <property type="entry name" value="RNA POLYMERASE ECF-TYPE SIGMA FACTO"/>
    <property type="match status" value="1"/>
</dbReference>
<evidence type="ECO:0000256" key="6">
    <source>
        <dbReference type="ARBA" id="ARBA00023163"/>
    </source>
</evidence>
<feature type="domain" description="RNA polymerase sigma factor 70 region 4 type 2" evidence="9">
    <location>
        <begin position="129"/>
        <end position="173"/>
    </location>
</feature>
<dbReference type="PROSITE" id="PS01063">
    <property type="entry name" value="SIGMA70_ECF"/>
    <property type="match status" value="1"/>
</dbReference>
<sequence length="316" mass="36326">MSSFEEDVERYRHELRVHCYRMLGSYDEAEDLVQETFLRAWRAYGDFEGRSSVRAWLYRIATNACIDVRRPRRVLPYHLEPASFPAVALPPREDVPWLQPFPDVLLDRAEEPEAVAIRRETIELAFLIAIQHLPPRQRAVLIFRDVLGWSARETAAAVDLSVAAVNSALQRARPVLREHLPSHRSEWSARDSSDDERKLLHRYLAAWDAADPAALAALMHEDIRITMPPYPFWFEGVTDAIRSLTPNLTPDYRGHWRFHPTTVNHQPTLAAYLKPADATTYTLFALDIFRIESGRIAEMTAFETTDHARFGLLATI</sequence>
<dbReference type="GO" id="GO:0006950">
    <property type="term" value="P:response to stress"/>
    <property type="evidence" value="ECO:0007669"/>
    <property type="project" value="UniProtKB-ARBA"/>
</dbReference>
<dbReference type="Pfam" id="PF08281">
    <property type="entry name" value="Sigma70_r4_2"/>
    <property type="match status" value="1"/>
</dbReference>
<dbReference type="CDD" id="cd06171">
    <property type="entry name" value="Sigma70_r4"/>
    <property type="match status" value="1"/>
</dbReference>
<dbReference type="InterPro" id="IPR013325">
    <property type="entry name" value="RNA_pol_sigma_r2"/>
</dbReference>
<reference evidence="11" key="1">
    <citation type="submission" date="2024-06" db="EMBL/GenBank/DDBJ databases">
        <title>Kribbella sp. strain HUAS MG21 genome sequences.</title>
        <authorList>
            <person name="Mo P."/>
        </authorList>
    </citation>
    <scope>NUCLEOTIDE SEQUENCE</scope>
    <source>
        <strain evidence="11">HUAS MG21</strain>
    </source>
</reference>
<feature type="domain" description="RNA polymerase sigma-70 region 2" evidence="8">
    <location>
        <begin position="8"/>
        <end position="71"/>
    </location>
</feature>
<dbReference type="InterPro" id="IPR014284">
    <property type="entry name" value="RNA_pol_sigma-70_dom"/>
</dbReference>
<keyword evidence="3 7" id="KW-0805">Transcription regulation</keyword>
<dbReference type="PANTHER" id="PTHR43133:SF65">
    <property type="entry name" value="ECF RNA POLYMERASE SIGMA FACTOR SIGG"/>
    <property type="match status" value="1"/>
</dbReference>
<dbReference type="AlphaFoldDB" id="A0AAU7T6A7"/>
<dbReference type="InterPro" id="IPR039425">
    <property type="entry name" value="RNA_pol_sigma-70-like"/>
</dbReference>
<evidence type="ECO:0000256" key="2">
    <source>
        <dbReference type="ARBA" id="ARBA00011344"/>
    </source>
</evidence>
<dbReference type="GO" id="GO:0016779">
    <property type="term" value="F:nucleotidyltransferase activity"/>
    <property type="evidence" value="ECO:0007669"/>
    <property type="project" value="UniProtKB-KW"/>
</dbReference>
<evidence type="ECO:0000256" key="5">
    <source>
        <dbReference type="ARBA" id="ARBA00023125"/>
    </source>
</evidence>
<comment type="subunit">
    <text evidence="2">Interacts transiently with the RNA polymerase catalytic core formed by RpoA, RpoB, RpoC and RpoZ (2 alpha, 1 beta, 1 beta' and 1 omega subunit) to form the RNA polymerase holoenzyme that can initiate transcription.</text>
</comment>
<dbReference type="InterPro" id="IPR036388">
    <property type="entry name" value="WH-like_DNA-bd_sf"/>
</dbReference>
<dbReference type="NCBIfam" id="NF006089">
    <property type="entry name" value="PRK08241.1"/>
    <property type="match status" value="1"/>
</dbReference>
<evidence type="ECO:0000256" key="4">
    <source>
        <dbReference type="ARBA" id="ARBA00023082"/>
    </source>
</evidence>
<evidence type="ECO:0000256" key="1">
    <source>
        <dbReference type="ARBA" id="ARBA00010641"/>
    </source>
</evidence>
<gene>
    <name evidence="11" type="ORF">ABN611_27725</name>
</gene>
<accession>A0AAU7T6A7</accession>
<dbReference type="RefSeq" id="WP_350275188.1">
    <property type="nucleotide sequence ID" value="NZ_CP158165.1"/>
</dbReference>
<dbReference type="InterPro" id="IPR037401">
    <property type="entry name" value="SnoaL-like"/>
</dbReference>
<dbReference type="EMBL" id="CP158165">
    <property type="protein sequence ID" value="XBV22343.1"/>
    <property type="molecule type" value="Genomic_DNA"/>
</dbReference>
<evidence type="ECO:0000256" key="3">
    <source>
        <dbReference type="ARBA" id="ARBA00023015"/>
    </source>
</evidence>
<evidence type="ECO:0000259" key="10">
    <source>
        <dbReference type="Pfam" id="PF12680"/>
    </source>
</evidence>
<dbReference type="GO" id="GO:0003677">
    <property type="term" value="F:DNA binding"/>
    <property type="evidence" value="ECO:0007669"/>
    <property type="project" value="UniProtKB-KW"/>
</dbReference>
<dbReference type="Gene3D" id="3.10.450.50">
    <property type="match status" value="1"/>
</dbReference>
<evidence type="ECO:0000259" key="8">
    <source>
        <dbReference type="Pfam" id="PF04542"/>
    </source>
</evidence>
<dbReference type="InterPro" id="IPR032710">
    <property type="entry name" value="NTF2-like_dom_sf"/>
</dbReference>
<keyword evidence="11" id="KW-0548">Nucleotidyltransferase</keyword>
<keyword evidence="11" id="KW-0808">Transferase</keyword>
<dbReference type="GO" id="GO:0016987">
    <property type="term" value="F:sigma factor activity"/>
    <property type="evidence" value="ECO:0007669"/>
    <property type="project" value="UniProtKB-KW"/>
</dbReference>
<keyword evidence="5 7" id="KW-0238">DNA-binding</keyword>
<dbReference type="InterPro" id="IPR014305">
    <property type="entry name" value="RNA_pol_sigma-G_actinobac"/>
</dbReference>
<comment type="similarity">
    <text evidence="1 7">Belongs to the sigma-70 factor family. ECF subfamily.</text>
</comment>
<evidence type="ECO:0000259" key="9">
    <source>
        <dbReference type="Pfam" id="PF08281"/>
    </source>
</evidence>
<dbReference type="InterPro" id="IPR000838">
    <property type="entry name" value="RNA_pol_sigma70_ECF_CS"/>
</dbReference>
<keyword evidence="4 7" id="KW-0731">Sigma factor</keyword>
<dbReference type="Gene3D" id="1.10.10.10">
    <property type="entry name" value="Winged helix-like DNA-binding domain superfamily/Winged helix DNA-binding domain"/>
    <property type="match status" value="1"/>
</dbReference>
<feature type="domain" description="SnoaL-like" evidence="10">
    <location>
        <begin position="201"/>
        <end position="299"/>
    </location>
</feature>